<dbReference type="eggNOG" id="KOG0017">
    <property type="taxonomic scope" value="Eukaryota"/>
</dbReference>
<dbReference type="Proteomes" id="UP000014500">
    <property type="component" value="Unassembled WGS sequence"/>
</dbReference>
<evidence type="ECO:0000313" key="2">
    <source>
        <dbReference type="EnsemblMetazoa" id="SMAR002555-PA"/>
    </source>
</evidence>
<dbReference type="InterPro" id="IPR054465">
    <property type="entry name" value="Integrase_p58-like_C"/>
</dbReference>
<evidence type="ECO:0000259" key="1">
    <source>
        <dbReference type="Pfam" id="PF22938"/>
    </source>
</evidence>
<reference evidence="2" key="2">
    <citation type="submission" date="2015-02" db="UniProtKB">
        <authorList>
            <consortium name="EnsemblMetazoa"/>
        </authorList>
    </citation>
    <scope>IDENTIFICATION</scope>
</reference>
<keyword evidence="3" id="KW-1185">Reference proteome</keyword>
<reference evidence="3" key="1">
    <citation type="submission" date="2011-05" db="EMBL/GenBank/DDBJ databases">
        <authorList>
            <person name="Richards S.R."/>
            <person name="Qu J."/>
            <person name="Jiang H."/>
            <person name="Jhangiani S.N."/>
            <person name="Agravi P."/>
            <person name="Goodspeed R."/>
            <person name="Gross S."/>
            <person name="Mandapat C."/>
            <person name="Jackson L."/>
            <person name="Mathew T."/>
            <person name="Pu L."/>
            <person name="Thornton R."/>
            <person name="Saada N."/>
            <person name="Wilczek-Boney K.B."/>
            <person name="Lee S."/>
            <person name="Kovar C."/>
            <person name="Wu Y."/>
            <person name="Scherer S.E."/>
            <person name="Worley K.C."/>
            <person name="Muzny D.M."/>
            <person name="Gibbs R."/>
        </authorList>
    </citation>
    <scope>NUCLEOTIDE SEQUENCE</scope>
    <source>
        <strain evidence="3">Brora</strain>
    </source>
</reference>
<dbReference type="STRING" id="126957.T1INH8"/>
<name>T1INH8_STRMM</name>
<dbReference type="PhylomeDB" id="T1INH8"/>
<accession>T1INH8</accession>
<dbReference type="Pfam" id="PF22938">
    <property type="entry name" value="Integrase_p58_C"/>
    <property type="match status" value="1"/>
</dbReference>
<sequence length="197" mass="23625">MSEKSKKRFDKNRQQIDFSPGDLVYLRKPNRKVGLSEKLLPQYSGPWEIVMKTAPNNYQITNHSRKKIDIVNVERLKRFNKRVDEPIDDMEPPQIEFAPEIETIDEKGDRKLETLREENEIEDRMEITKKFIDDNDQISLKSLFEPENIKEKKKSAEKERITLKHHYNLRERVKKPPIKVAWPRIRNSSSRTKRRRT</sequence>
<dbReference type="HOGENOM" id="CLU_084884_0_0_1"/>
<evidence type="ECO:0000313" key="3">
    <source>
        <dbReference type="Proteomes" id="UP000014500"/>
    </source>
</evidence>
<dbReference type="AlphaFoldDB" id="T1INH8"/>
<proteinExistence type="predicted"/>
<organism evidence="2 3">
    <name type="scientific">Strigamia maritima</name>
    <name type="common">European centipede</name>
    <name type="synonym">Geophilus maritimus</name>
    <dbReference type="NCBI Taxonomy" id="126957"/>
    <lineage>
        <taxon>Eukaryota</taxon>
        <taxon>Metazoa</taxon>
        <taxon>Ecdysozoa</taxon>
        <taxon>Arthropoda</taxon>
        <taxon>Myriapoda</taxon>
        <taxon>Chilopoda</taxon>
        <taxon>Pleurostigmophora</taxon>
        <taxon>Geophilomorpha</taxon>
        <taxon>Linotaeniidae</taxon>
        <taxon>Strigamia</taxon>
    </lineage>
</organism>
<dbReference type="EnsemblMetazoa" id="SMAR002555-RA">
    <property type="protein sequence ID" value="SMAR002555-PA"/>
    <property type="gene ID" value="SMAR002555"/>
</dbReference>
<protein>
    <recommendedName>
        <fullName evidence="1">Integrase p58-like C-terminal domain-containing protein</fullName>
    </recommendedName>
</protein>
<dbReference type="EMBL" id="AFFK01017629">
    <property type="status" value="NOT_ANNOTATED_CDS"/>
    <property type="molecule type" value="Genomic_DNA"/>
</dbReference>
<feature type="domain" description="Integrase p58-like C-terminal" evidence="1">
    <location>
        <begin position="45"/>
        <end position="78"/>
    </location>
</feature>